<accession>A0A1W0X6W9</accession>
<dbReference type="PROSITE" id="PS50234">
    <property type="entry name" value="VWFA"/>
    <property type="match status" value="1"/>
</dbReference>
<dbReference type="GO" id="GO:0046872">
    <property type="term" value="F:metal ion binding"/>
    <property type="evidence" value="ECO:0007669"/>
    <property type="project" value="UniProtKB-KW"/>
</dbReference>
<keyword evidence="3" id="KW-0109">Calcium transport</keyword>
<proteinExistence type="predicted"/>
<feature type="chain" id="PRO_5010700560" evidence="17">
    <location>
        <begin position="33"/>
        <end position="1211"/>
    </location>
</feature>
<dbReference type="PANTHER" id="PTHR10166:SF37">
    <property type="entry name" value="STOLID, ISOFORM H"/>
    <property type="match status" value="1"/>
</dbReference>
<evidence type="ECO:0000313" key="20">
    <source>
        <dbReference type="Proteomes" id="UP000192578"/>
    </source>
</evidence>
<keyword evidence="12" id="KW-0472">Membrane</keyword>
<feature type="compositionally biased region" description="Basic and acidic residues" evidence="16">
    <location>
        <begin position="802"/>
        <end position="818"/>
    </location>
</feature>
<dbReference type="Proteomes" id="UP000192578">
    <property type="component" value="Unassembled WGS sequence"/>
</dbReference>
<dbReference type="InterPro" id="IPR051173">
    <property type="entry name" value="Ca_channel_alpha-2/delta"/>
</dbReference>
<keyword evidence="2" id="KW-0813">Transport</keyword>
<evidence type="ECO:0000256" key="16">
    <source>
        <dbReference type="SAM" id="MobiDB-lite"/>
    </source>
</evidence>
<feature type="signal peptide" evidence="17">
    <location>
        <begin position="1"/>
        <end position="32"/>
    </location>
</feature>
<keyword evidence="20" id="KW-1185">Reference proteome</keyword>
<dbReference type="GO" id="GO:0005245">
    <property type="term" value="F:voltage-gated calcium channel activity"/>
    <property type="evidence" value="ECO:0007669"/>
    <property type="project" value="TreeGrafter"/>
</dbReference>
<evidence type="ECO:0000256" key="12">
    <source>
        <dbReference type="ARBA" id="ARBA00023136"/>
    </source>
</evidence>
<evidence type="ECO:0000256" key="5">
    <source>
        <dbReference type="ARBA" id="ARBA00022692"/>
    </source>
</evidence>
<feature type="region of interest" description="Disordered" evidence="16">
    <location>
        <begin position="795"/>
        <end position="842"/>
    </location>
</feature>
<evidence type="ECO:0000256" key="7">
    <source>
        <dbReference type="ARBA" id="ARBA00022729"/>
    </source>
</evidence>
<comment type="caution">
    <text evidence="19">The sequence shown here is derived from an EMBL/GenBank/DDBJ whole genome shotgun (WGS) entry which is preliminary data.</text>
</comment>
<organism evidence="19 20">
    <name type="scientific">Hypsibius exemplaris</name>
    <name type="common">Freshwater tardigrade</name>
    <dbReference type="NCBI Taxonomy" id="2072580"/>
    <lineage>
        <taxon>Eukaryota</taxon>
        <taxon>Metazoa</taxon>
        <taxon>Ecdysozoa</taxon>
        <taxon>Tardigrada</taxon>
        <taxon>Eutardigrada</taxon>
        <taxon>Parachela</taxon>
        <taxon>Hypsibioidea</taxon>
        <taxon>Hypsibiidae</taxon>
        <taxon>Hypsibius</taxon>
    </lineage>
</organism>
<evidence type="ECO:0000256" key="17">
    <source>
        <dbReference type="SAM" id="SignalP"/>
    </source>
</evidence>
<keyword evidence="7 17" id="KW-0732">Signal</keyword>
<name>A0A1W0X6W9_HYPEX</name>
<protein>
    <submittedName>
        <fullName evidence="19">Voltage-dependent calcium channel subunit alpha-2/delta-3</fullName>
    </submittedName>
</protein>
<dbReference type="InterPro" id="IPR036465">
    <property type="entry name" value="vWFA_dom_sf"/>
</dbReference>
<comment type="subcellular location">
    <subcellularLocation>
        <location evidence="1">Membrane</location>
        <topology evidence="1">Single-pass type I membrane protein</topology>
    </subcellularLocation>
</comment>
<evidence type="ECO:0000313" key="19">
    <source>
        <dbReference type="EMBL" id="OQV23306.1"/>
    </source>
</evidence>
<dbReference type="InterPro" id="IPR013608">
    <property type="entry name" value="VWA_N"/>
</dbReference>
<keyword evidence="13" id="KW-1015">Disulfide bond</keyword>
<dbReference type="Pfam" id="PF08473">
    <property type="entry name" value="VGCC_alpha2"/>
    <property type="match status" value="1"/>
</dbReference>
<sequence>MAPASNCYWRFCVVPVVVVLLQSSFLPSQVCGQLSEKSLEHLAQKLGSELFRITKTASGHAQLEQGFRKMGVTVEKMEPLAVMQDVANNVSLMMANKVGAVKRLVENAEEMTKSAVWIPKINLTYYNAKMMDSNQTGFASMEFIKDARFNNEEVNLTFSSVHVPTNIFNRSPIVLNGIQWSSQLDVIFRRNLEDDPSLKSQYFGSADGFLRLYPGIKWTNPETDRPDMYDCRLTNWYIRASSSPKDMVILVDISGSMTGIREEIARTTVKEIMNTLHEDDFFNIIKFKEEAQFLDTCAQGTLVQASEMTKRRYADLLSTLETENIANYTEAFTMAFQTLSSSHECNAAECNKAIMVVSDGVPETFEEIFSALNPEKRVRIFTYVIGREVTVYDEMKTIACQNRGYVTHVSTMADVRNHVEVYARVLGRPMVLSRSHTNIYTNSYWHSRTCISVFSRPLGISLELNENTEDVLSWTTHVTRVWSSIGMVMTVAQPVFNRSSIASKKGSLIGVVGIDVPIVDIKRQMKPQEWTVGSYIFATNHNGHCIFHPYWRLMTKKSTLPRHSYNEVDLGQVEFPIDVDLNETSEGEFDLPLRRHMIDQETGQLTMKVMRQLDERKRVYERDYIYYYAGVASTQLSIALALPVNAGRPNSELLRPKGSLRPAEFDGGAVLADNNTQLRLHPDWFYCNASLSSSQELLFHLYPDLKALHAPADSDEPDYIQCETPLTEHLLFDLKASQPAVDSWPTQTDLHRKYSIETAFLITRAGATRWRDFPYEEAEQSEAQSLRMIKVRRSLDENDISDPDRADPEATAESKTEGGEDEEGTEKVDEITEPPAGAAPENTTVDIRHFLDQYNHAVDESFYERTVSNDNEMTVTIPLSQGPSFGELASFMASVPVFVGEGQQTASAAITGILMRVKRLRELLLDISAETCGGSATCMSCHSPSVSCFLVDESGYVVVSTTSGEYRGKFFGLLHGEVMEALIEEKIFRRYKLHDYQGLCQAVKKARSKSAGLGLRTWWSYLLGGVRLLATQFLAIISTIYWPIVGAESEYYNYEGSSLDVIYNDNTSHPTVSTEAPTKPPFLCDMKYELYHSKWTQLRSQLTVECRANCTKSVGVYKVSTTNMLLIAMDKLKACPCSDSPLTTAPEEIVLDSDKLCDKYTAVPYRRRPTDCFPYHPDEDSSDCGAGSASLIASSILLFFAVAVTLIGPFL</sequence>
<evidence type="ECO:0000256" key="13">
    <source>
        <dbReference type="ARBA" id="ARBA00023157"/>
    </source>
</evidence>
<evidence type="ECO:0000256" key="3">
    <source>
        <dbReference type="ARBA" id="ARBA00022568"/>
    </source>
</evidence>
<gene>
    <name evidence="19" type="ORF">BV898_02754</name>
</gene>
<dbReference type="GO" id="GO:0005891">
    <property type="term" value="C:voltage-gated calcium channel complex"/>
    <property type="evidence" value="ECO:0007669"/>
    <property type="project" value="TreeGrafter"/>
</dbReference>
<evidence type="ECO:0000256" key="10">
    <source>
        <dbReference type="ARBA" id="ARBA00022989"/>
    </source>
</evidence>
<dbReference type="Pfam" id="PF08399">
    <property type="entry name" value="VWA_N"/>
    <property type="match status" value="1"/>
</dbReference>
<evidence type="ECO:0000256" key="4">
    <source>
        <dbReference type="ARBA" id="ARBA00022673"/>
    </source>
</evidence>
<keyword evidence="5" id="KW-0812">Transmembrane</keyword>
<dbReference type="PANTHER" id="PTHR10166">
    <property type="entry name" value="VOLTAGE-DEPENDENT CALCIUM CHANNEL SUBUNIT ALPHA-2/DELTA-RELATED"/>
    <property type="match status" value="1"/>
</dbReference>
<evidence type="ECO:0000256" key="15">
    <source>
        <dbReference type="ARBA" id="ARBA00023303"/>
    </source>
</evidence>
<dbReference type="Pfam" id="PF00092">
    <property type="entry name" value="VWA"/>
    <property type="match status" value="1"/>
</dbReference>
<dbReference type="FunFam" id="3.40.50.410:FF:000007">
    <property type="entry name" value="Calcium voltage-gated channel auxiliary subunit alpha2delta 3"/>
    <property type="match status" value="1"/>
</dbReference>
<evidence type="ECO:0000256" key="8">
    <source>
        <dbReference type="ARBA" id="ARBA00022837"/>
    </source>
</evidence>
<feature type="domain" description="VWFA" evidence="18">
    <location>
        <begin position="246"/>
        <end position="425"/>
    </location>
</feature>
<dbReference type="InterPro" id="IPR002035">
    <property type="entry name" value="VWF_A"/>
</dbReference>
<reference evidence="20" key="1">
    <citation type="submission" date="2017-01" db="EMBL/GenBank/DDBJ databases">
        <title>Comparative genomics of anhydrobiosis in the tardigrade Hypsibius dujardini.</title>
        <authorList>
            <person name="Yoshida Y."/>
            <person name="Koutsovoulos G."/>
            <person name="Laetsch D."/>
            <person name="Stevens L."/>
            <person name="Kumar S."/>
            <person name="Horikawa D."/>
            <person name="Ishino K."/>
            <person name="Komine S."/>
            <person name="Tomita M."/>
            <person name="Blaxter M."/>
            <person name="Arakawa K."/>
        </authorList>
    </citation>
    <scope>NUCLEOTIDE SEQUENCE [LARGE SCALE GENOMIC DNA]</scope>
    <source>
        <strain evidence="20">Z151</strain>
    </source>
</reference>
<dbReference type="Gene3D" id="3.30.450.20">
    <property type="entry name" value="PAS domain"/>
    <property type="match status" value="1"/>
</dbReference>
<dbReference type="AlphaFoldDB" id="A0A1W0X6W9"/>
<keyword evidence="6" id="KW-0479">Metal-binding</keyword>
<dbReference type="SMART" id="SM00327">
    <property type="entry name" value="VWA"/>
    <property type="match status" value="1"/>
</dbReference>
<keyword evidence="4" id="KW-0107">Calcium channel</keyword>
<dbReference type="InterPro" id="IPR013680">
    <property type="entry name" value="VDCC_a2/dsu"/>
</dbReference>
<evidence type="ECO:0000256" key="6">
    <source>
        <dbReference type="ARBA" id="ARBA00022723"/>
    </source>
</evidence>
<evidence type="ECO:0000256" key="9">
    <source>
        <dbReference type="ARBA" id="ARBA00022882"/>
    </source>
</evidence>
<keyword evidence="10" id="KW-1133">Transmembrane helix</keyword>
<keyword evidence="8" id="KW-0106">Calcium</keyword>
<keyword evidence="11" id="KW-0406">Ion transport</keyword>
<dbReference type="OrthoDB" id="10054666at2759"/>
<keyword evidence="9" id="KW-0851">Voltage-gated channel</keyword>
<evidence type="ECO:0000256" key="14">
    <source>
        <dbReference type="ARBA" id="ARBA00023180"/>
    </source>
</evidence>
<dbReference type="EMBL" id="MTYJ01000012">
    <property type="protein sequence ID" value="OQV23306.1"/>
    <property type="molecule type" value="Genomic_DNA"/>
</dbReference>
<keyword evidence="15" id="KW-0407">Ion channel</keyword>
<evidence type="ECO:0000256" key="1">
    <source>
        <dbReference type="ARBA" id="ARBA00004479"/>
    </source>
</evidence>
<evidence type="ECO:0000256" key="2">
    <source>
        <dbReference type="ARBA" id="ARBA00022448"/>
    </source>
</evidence>
<evidence type="ECO:0000259" key="18">
    <source>
        <dbReference type="PROSITE" id="PS50234"/>
    </source>
</evidence>
<dbReference type="Gene3D" id="3.40.50.410">
    <property type="entry name" value="von Willebrand factor, type A domain"/>
    <property type="match status" value="1"/>
</dbReference>
<dbReference type="SUPFAM" id="SSF53300">
    <property type="entry name" value="vWA-like"/>
    <property type="match status" value="1"/>
</dbReference>
<keyword evidence="14" id="KW-0325">Glycoprotein</keyword>
<evidence type="ECO:0000256" key="11">
    <source>
        <dbReference type="ARBA" id="ARBA00023065"/>
    </source>
</evidence>